<dbReference type="STRING" id="1907941.BKE30_01120"/>
<reference evidence="1 2" key="1">
    <citation type="submission" date="2016-10" db="EMBL/GenBank/DDBJ databases">
        <title>Draft Genome sequence of Alkanindiges sp. strain H1.</title>
        <authorList>
            <person name="Subhash Y."/>
            <person name="Lee S."/>
        </authorList>
    </citation>
    <scope>NUCLEOTIDE SEQUENCE [LARGE SCALE GENOMIC DNA]</scope>
    <source>
        <strain evidence="1 2">H1</strain>
    </source>
</reference>
<gene>
    <name evidence="1" type="ORF">BKE30_01120</name>
</gene>
<dbReference type="Proteomes" id="UP000192132">
    <property type="component" value="Unassembled WGS sequence"/>
</dbReference>
<dbReference type="EMBL" id="MLCN01000003">
    <property type="protein sequence ID" value="ONG42215.1"/>
    <property type="molecule type" value="Genomic_DNA"/>
</dbReference>
<proteinExistence type="predicted"/>
<name>A0A1S8CZB8_9GAMM</name>
<keyword evidence="2" id="KW-1185">Reference proteome</keyword>
<evidence type="ECO:0000313" key="1">
    <source>
        <dbReference type="EMBL" id="ONG42215.1"/>
    </source>
</evidence>
<protein>
    <recommendedName>
        <fullName evidence="3">DUF697 domain-containing protein</fullName>
    </recommendedName>
</protein>
<dbReference type="OrthoDB" id="2646363at2"/>
<dbReference type="RefSeq" id="WP_076876903.1">
    <property type="nucleotide sequence ID" value="NZ_MLCN01000003.1"/>
</dbReference>
<accession>A0A1S8CZB8</accession>
<evidence type="ECO:0008006" key="3">
    <source>
        <dbReference type="Google" id="ProtNLM"/>
    </source>
</evidence>
<dbReference type="AlphaFoldDB" id="A0A1S8CZB8"/>
<evidence type="ECO:0000313" key="2">
    <source>
        <dbReference type="Proteomes" id="UP000192132"/>
    </source>
</evidence>
<comment type="caution">
    <text evidence="1">The sequence shown here is derived from an EMBL/GenBank/DDBJ whole genome shotgun (WGS) entry which is preliminary data.</text>
</comment>
<sequence length="167" mass="18557">MTTAKNADEHLISPTLNLEQIRRECIDLVKKRAWISAGAAVVPVPFLDVVIDTSVLSVLLPQINAKFGLEPEQIAVYDPKTRQVHWNSLRKRGIQFAGLVTTRAVARKSLSGFVGKILTKQVTKFIPLGGQVVAATLGYQILKKIALTHVEDSYKLAKQMQQQQKKQ</sequence>
<organism evidence="1 2">
    <name type="scientific">Alkanindiges hydrocarboniclasticus</name>
    <dbReference type="NCBI Taxonomy" id="1907941"/>
    <lineage>
        <taxon>Bacteria</taxon>
        <taxon>Pseudomonadati</taxon>
        <taxon>Pseudomonadota</taxon>
        <taxon>Gammaproteobacteria</taxon>
        <taxon>Moraxellales</taxon>
        <taxon>Moraxellaceae</taxon>
        <taxon>Alkanindiges</taxon>
    </lineage>
</organism>